<name>A0AAV8USH8_9RHOD</name>
<evidence type="ECO:0000256" key="1">
    <source>
        <dbReference type="PIRSR" id="PIRSR600246-1"/>
    </source>
</evidence>
<dbReference type="Proteomes" id="UP001157974">
    <property type="component" value="Unassembled WGS sequence"/>
</dbReference>
<dbReference type="CDD" id="cd04514">
    <property type="entry name" value="Taspase1_like"/>
    <property type="match status" value="1"/>
</dbReference>
<dbReference type="Gene3D" id="3.60.20.30">
    <property type="entry name" value="(Glycosyl)asparaginase"/>
    <property type="match status" value="1"/>
</dbReference>
<dbReference type="GO" id="GO:0051604">
    <property type="term" value="P:protein maturation"/>
    <property type="evidence" value="ECO:0007669"/>
    <property type="project" value="TreeGrafter"/>
</dbReference>
<evidence type="ECO:0000256" key="2">
    <source>
        <dbReference type="PIRSR" id="PIRSR600246-3"/>
    </source>
</evidence>
<dbReference type="InterPro" id="IPR000246">
    <property type="entry name" value="Peptidase_T2"/>
</dbReference>
<gene>
    <name evidence="3" type="ORF">NDN08_002012</name>
</gene>
<comment type="caution">
    <text evidence="3">The sequence shown here is derived from an EMBL/GenBank/DDBJ whole genome shotgun (WGS) entry which is preliminary data.</text>
</comment>
<proteinExistence type="predicted"/>
<organism evidence="3 4">
    <name type="scientific">Rhodosorus marinus</name>
    <dbReference type="NCBI Taxonomy" id="101924"/>
    <lineage>
        <taxon>Eukaryota</taxon>
        <taxon>Rhodophyta</taxon>
        <taxon>Stylonematophyceae</taxon>
        <taxon>Stylonematales</taxon>
        <taxon>Stylonemataceae</taxon>
        <taxon>Rhodosorus</taxon>
    </lineage>
</organism>
<keyword evidence="4" id="KW-1185">Reference proteome</keyword>
<feature type="active site" description="Nucleophile" evidence="1">
    <location>
        <position position="179"/>
    </location>
</feature>
<dbReference type="SUPFAM" id="SSF56235">
    <property type="entry name" value="N-terminal nucleophile aminohydrolases (Ntn hydrolases)"/>
    <property type="match status" value="1"/>
</dbReference>
<dbReference type="GO" id="GO:0004298">
    <property type="term" value="F:threonine-type endopeptidase activity"/>
    <property type="evidence" value="ECO:0007669"/>
    <property type="project" value="InterPro"/>
</dbReference>
<dbReference type="PANTHER" id="PTHR10188">
    <property type="entry name" value="L-ASPARAGINASE"/>
    <property type="match status" value="1"/>
</dbReference>
<sequence length="322" mass="33242">MAEEAEENSSAFVIVVHAGAGDHPKKAEVRLLRTIKRALRAAHSAVSNGNNGQTVITNAMSVLEDSPLTNAGIGSSLNLDGEVECDASIVDGSDSNAFASVSALKKIKNPTKAAVKVLEFKVKSDLPCGLVPPGLLCSTGATSFCVKQGLAEAELSTTDTKSQWLKYRERLAAPQSMETVGAVCIVGDRGQAAIAAASSGGSWMKHPGRIGAAGTFGAACYASGRRGASVSGQGEALISGLAAYEIVRSLARDEMESQTGLLAGRDAGVVSVDASSGPREAQVLWAHTSNSMAIGYFSSSMQKPVAFMSRDKGLSMGIKLSF</sequence>
<reference evidence="3 4" key="1">
    <citation type="journal article" date="2023" name="Nat. Commun.">
        <title>Origin of minicircular mitochondrial genomes in red algae.</title>
        <authorList>
            <person name="Lee Y."/>
            <person name="Cho C.H."/>
            <person name="Lee Y.M."/>
            <person name="Park S.I."/>
            <person name="Yang J.H."/>
            <person name="West J.A."/>
            <person name="Bhattacharya D."/>
            <person name="Yoon H.S."/>
        </authorList>
    </citation>
    <scope>NUCLEOTIDE SEQUENCE [LARGE SCALE GENOMIC DNA]</scope>
    <source>
        <strain evidence="3 4">CCMP1338</strain>
        <tissue evidence="3">Whole cell</tissue>
    </source>
</reference>
<dbReference type="AlphaFoldDB" id="A0AAV8USH8"/>
<dbReference type="Pfam" id="PF01112">
    <property type="entry name" value="Asparaginase_2"/>
    <property type="match status" value="1"/>
</dbReference>
<evidence type="ECO:0000313" key="4">
    <source>
        <dbReference type="Proteomes" id="UP001157974"/>
    </source>
</evidence>
<evidence type="ECO:0008006" key="5">
    <source>
        <dbReference type="Google" id="ProtNLM"/>
    </source>
</evidence>
<dbReference type="GO" id="GO:0005737">
    <property type="term" value="C:cytoplasm"/>
    <property type="evidence" value="ECO:0007669"/>
    <property type="project" value="TreeGrafter"/>
</dbReference>
<dbReference type="InterPro" id="IPR037464">
    <property type="entry name" value="Taspase1"/>
</dbReference>
<evidence type="ECO:0000313" key="3">
    <source>
        <dbReference type="EMBL" id="KAJ8905505.1"/>
    </source>
</evidence>
<dbReference type="EMBL" id="JAMWBK010000004">
    <property type="protein sequence ID" value="KAJ8905505.1"/>
    <property type="molecule type" value="Genomic_DNA"/>
</dbReference>
<dbReference type="InterPro" id="IPR029055">
    <property type="entry name" value="Ntn_hydrolases_N"/>
</dbReference>
<dbReference type="PANTHER" id="PTHR10188:SF8">
    <property type="entry name" value="THREONINE ASPARTASE 1"/>
    <property type="match status" value="1"/>
</dbReference>
<protein>
    <recommendedName>
        <fullName evidence="5">Asparaginase</fullName>
    </recommendedName>
</protein>
<accession>A0AAV8USH8</accession>
<feature type="site" description="Cleavage; by autolysis" evidence="2">
    <location>
        <begin position="178"/>
        <end position="179"/>
    </location>
</feature>